<dbReference type="SUPFAM" id="SSF53448">
    <property type="entry name" value="Nucleotide-diphospho-sugar transferases"/>
    <property type="match status" value="1"/>
</dbReference>
<reference evidence="3 4" key="1">
    <citation type="submission" date="2016-09" db="EMBL/GenBank/DDBJ databases">
        <authorList>
            <person name="Capua I."/>
            <person name="De Benedictis P."/>
            <person name="Joannis T."/>
            <person name="Lombin L.H."/>
            <person name="Cattoli G."/>
        </authorList>
    </citation>
    <scope>NUCLEOTIDE SEQUENCE [LARGE SCALE GENOMIC DNA]</scope>
    <source>
        <strain evidence="3 4">A7P-90m</strain>
    </source>
</reference>
<dbReference type="EMBL" id="FMYP01000059">
    <property type="protein sequence ID" value="SDC88737.1"/>
    <property type="molecule type" value="Genomic_DNA"/>
</dbReference>
<dbReference type="AlphaFoldDB" id="A0A1G6QAN8"/>
<dbReference type="STRING" id="1640674.SAMN05216323_10592"/>
<organism evidence="3 4">
    <name type="scientific">Williamwhitmania taraxaci</name>
    <dbReference type="NCBI Taxonomy" id="1640674"/>
    <lineage>
        <taxon>Bacteria</taxon>
        <taxon>Pseudomonadati</taxon>
        <taxon>Bacteroidota</taxon>
        <taxon>Bacteroidia</taxon>
        <taxon>Bacteroidales</taxon>
        <taxon>Williamwhitmaniaceae</taxon>
        <taxon>Williamwhitmania</taxon>
    </lineage>
</organism>
<evidence type="ECO:0000256" key="1">
    <source>
        <dbReference type="SAM" id="Phobius"/>
    </source>
</evidence>
<proteinExistence type="predicted"/>
<dbReference type="Gene3D" id="3.90.550.10">
    <property type="entry name" value="Spore Coat Polysaccharide Biosynthesis Protein SpsA, Chain A"/>
    <property type="match status" value="1"/>
</dbReference>
<keyword evidence="1" id="KW-0812">Transmembrane</keyword>
<dbReference type="InterPro" id="IPR029044">
    <property type="entry name" value="Nucleotide-diphossugar_trans"/>
</dbReference>
<accession>A0A1G6QAN8</accession>
<feature type="domain" description="Glycosyltransferase 2-like" evidence="2">
    <location>
        <begin position="3"/>
        <end position="156"/>
    </location>
</feature>
<dbReference type="Proteomes" id="UP000199452">
    <property type="component" value="Unassembled WGS sequence"/>
</dbReference>
<feature type="transmembrane region" description="Helical" evidence="1">
    <location>
        <begin position="280"/>
        <end position="299"/>
    </location>
</feature>
<keyword evidence="3" id="KW-0808">Transferase</keyword>
<dbReference type="RefSeq" id="WP_092439885.1">
    <property type="nucleotide sequence ID" value="NZ_FMYP01000059.1"/>
</dbReference>
<feature type="transmembrane region" description="Helical" evidence="1">
    <location>
        <begin position="255"/>
        <end position="274"/>
    </location>
</feature>
<protein>
    <submittedName>
        <fullName evidence="3">Glycosyltransferase involved in cell wall bisynthesis</fullName>
    </submittedName>
</protein>
<gene>
    <name evidence="3" type="ORF">SAMN05216323_10592</name>
</gene>
<dbReference type="Pfam" id="PF00535">
    <property type="entry name" value="Glycos_transf_2"/>
    <property type="match status" value="1"/>
</dbReference>
<keyword evidence="4" id="KW-1185">Reference proteome</keyword>
<dbReference type="InterPro" id="IPR001173">
    <property type="entry name" value="Glyco_trans_2-like"/>
</dbReference>
<evidence type="ECO:0000313" key="3">
    <source>
        <dbReference type="EMBL" id="SDC88737.1"/>
    </source>
</evidence>
<evidence type="ECO:0000313" key="4">
    <source>
        <dbReference type="Proteomes" id="UP000199452"/>
    </source>
</evidence>
<dbReference type="GO" id="GO:0016740">
    <property type="term" value="F:transferase activity"/>
    <property type="evidence" value="ECO:0007669"/>
    <property type="project" value="UniProtKB-KW"/>
</dbReference>
<keyword evidence="1" id="KW-1133">Transmembrane helix</keyword>
<keyword evidence="1" id="KW-0472">Membrane</keyword>
<sequence length="305" mass="35476">MLSVLIPVYQYDVTDLVSSLINQLAAHDIVYEILVFDDCSVPAFKATNSGLKNVMHVKYVELEQNIGRSKIRNLLASTARFENLLFLDCDVSLPETNFIERYLNFSAKSYVTVGGICYRSQKPTYAPKVLRWKYGHQRETQIASQRNKQPYSSFKTANFFITRTNFLRVKFSEEIHGYGHEDTLFGYELEQVNIPIFHIDNPVYHDGLEDASVFISKSEEAVKNLYMLFQSGLLANTWKQNPLLRFFVAFRTFRIHYLLAIVYLLFGALIRISMQGRFPFVFLFNTYKLLYISYISVFCKKAIKE</sequence>
<dbReference type="OrthoDB" id="761861at2"/>
<evidence type="ECO:0000259" key="2">
    <source>
        <dbReference type="Pfam" id="PF00535"/>
    </source>
</evidence>
<name>A0A1G6QAN8_9BACT</name>